<feature type="transmembrane region" description="Helical" evidence="8">
    <location>
        <begin position="98"/>
        <end position="123"/>
    </location>
</feature>
<evidence type="ECO:0000256" key="5">
    <source>
        <dbReference type="ARBA" id="ARBA00022989"/>
    </source>
</evidence>
<dbReference type="AlphaFoldDB" id="A7SE21"/>
<organism evidence="9 10">
    <name type="scientific">Nematostella vectensis</name>
    <name type="common">Starlet sea anemone</name>
    <dbReference type="NCBI Taxonomy" id="45351"/>
    <lineage>
        <taxon>Eukaryota</taxon>
        <taxon>Metazoa</taxon>
        <taxon>Cnidaria</taxon>
        <taxon>Anthozoa</taxon>
        <taxon>Hexacorallia</taxon>
        <taxon>Actiniaria</taxon>
        <taxon>Edwardsiidae</taxon>
        <taxon>Nematostella</taxon>
    </lineage>
</organism>
<reference evidence="9 10" key="1">
    <citation type="journal article" date="2007" name="Science">
        <title>Sea anemone genome reveals ancestral eumetazoan gene repertoire and genomic organization.</title>
        <authorList>
            <person name="Putnam N.H."/>
            <person name="Srivastava M."/>
            <person name="Hellsten U."/>
            <person name="Dirks B."/>
            <person name="Chapman J."/>
            <person name="Salamov A."/>
            <person name="Terry A."/>
            <person name="Shapiro H."/>
            <person name="Lindquist E."/>
            <person name="Kapitonov V.V."/>
            <person name="Jurka J."/>
            <person name="Genikhovich G."/>
            <person name="Grigoriev I.V."/>
            <person name="Lucas S.M."/>
            <person name="Steele R.E."/>
            <person name="Finnerty J.R."/>
            <person name="Technau U."/>
            <person name="Martindale M.Q."/>
            <person name="Rokhsar D.S."/>
        </authorList>
    </citation>
    <scope>NUCLEOTIDE SEQUENCE [LARGE SCALE GENOMIC DNA]</scope>
    <source>
        <strain evidence="10">CH2 X CH6</strain>
    </source>
</reference>
<protein>
    <submittedName>
        <fullName evidence="9">Uncharacterized protein</fullName>
    </submittedName>
</protein>
<dbReference type="Proteomes" id="UP000001593">
    <property type="component" value="Unassembled WGS sequence"/>
</dbReference>
<proteinExistence type="inferred from homology"/>
<name>A7SE21_NEMVE</name>
<dbReference type="GO" id="GO:0007155">
    <property type="term" value="P:cell adhesion"/>
    <property type="evidence" value="ECO:0000318"/>
    <property type="project" value="GO_Central"/>
</dbReference>
<evidence type="ECO:0000256" key="4">
    <source>
        <dbReference type="ARBA" id="ARBA00022889"/>
    </source>
</evidence>
<evidence type="ECO:0000256" key="2">
    <source>
        <dbReference type="ARBA" id="ARBA00008141"/>
    </source>
</evidence>
<evidence type="ECO:0000313" key="10">
    <source>
        <dbReference type="Proteomes" id="UP000001593"/>
    </source>
</evidence>
<evidence type="ECO:0000256" key="6">
    <source>
        <dbReference type="ARBA" id="ARBA00023136"/>
    </source>
</evidence>
<evidence type="ECO:0000256" key="1">
    <source>
        <dbReference type="ARBA" id="ARBA00004141"/>
    </source>
</evidence>
<dbReference type="Pfam" id="PF04923">
    <property type="entry name" value="Ninjurin"/>
    <property type="match status" value="1"/>
</dbReference>
<keyword evidence="3 8" id="KW-0812">Transmembrane</keyword>
<evidence type="ECO:0000313" key="9">
    <source>
        <dbReference type="EMBL" id="EDO38012.1"/>
    </source>
</evidence>
<evidence type="ECO:0000256" key="8">
    <source>
        <dbReference type="SAM" id="Phobius"/>
    </source>
</evidence>
<feature type="compositionally biased region" description="Basic and acidic residues" evidence="7">
    <location>
        <begin position="206"/>
        <end position="215"/>
    </location>
</feature>
<comment type="similarity">
    <text evidence="2">Belongs to the ninjurin family.</text>
</comment>
<dbReference type="HOGENOM" id="CLU_1016706_0_0_1"/>
<feature type="compositionally biased region" description="Basic and acidic residues" evidence="7">
    <location>
        <begin position="223"/>
        <end position="240"/>
    </location>
</feature>
<accession>A7SE21</accession>
<sequence length="274" mass="31387">MPARRRSSPSRRTQEERTLAHYLDTPDMDDHSGPAAFARTTKGFSRRQRAQELSMRIANAQENKQNIATSLVNTALLTANASQLKCILRRQKQGEVDFYYFLVTCLIASIALQIVSSLLLYLASKLDVTDERNEKRTPFFHPLEHPYHRHERYTLIAPMRDTPRVSALSFYEGKVCPSSGDSDDSGSGTDVFYEQESLSKEIQEISIRQDMDKSENGSPIVPRDQRDDPRDDVQLRDRKASNSKMKQNGQLRMYEFENRNVAYDPGDDSDILFV</sequence>
<dbReference type="InParanoid" id="A7SE21"/>
<keyword evidence="4" id="KW-0130">Cell adhesion</keyword>
<dbReference type="EMBL" id="DS469634">
    <property type="protein sequence ID" value="EDO38012.1"/>
    <property type="molecule type" value="Genomic_DNA"/>
</dbReference>
<keyword evidence="5 8" id="KW-1133">Transmembrane helix</keyword>
<feature type="region of interest" description="Disordered" evidence="7">
    <location>
        <begin position="206"/>
        <end position="252"/>
    </location>
</feature>
<dbReference type="GO" id="GO:0042246">
    <property type="term" value="P:tissue regeneration"/>
    <property type="evidence" value="ECO:0007669"/>
    <property type="project" value="InterPro"/>
</dbReference>
<keyword evidence="10" id="KW-1185">Reference proteome</keyword>
<dbReference type="GO" id="GO:0016020">
    <property type="term" value="C:membrane"/>
    <property type="evidence" value="ECO:0007669"/>
    <property type="project" value="UniProtKB-SubCell"/>
</dbReference>
<gene>
    <name evidence="9" type="ORF">NEMVEDRAFT_v1g210827</name>
</gene>
<dbReference type="PANTHER" id="PTHR12316">
    <property type="entry name" value="NINJURIN-RELATED"/>
    <property type="match status" value="1"/>
</dbReference>
<evidence type="ECO:0000256" key="7">
    <source>
        <dbReference type="SAM" id="MobiDB-lite"/>
    </source>
</evidence>
<evidence type="ECO:0000256" key="3">
    <source>
        <dbReference type="ARBA" id="ARBA00022692"/>
    </source>
</evidence>
<comment type="subcellular location">
    <subcellularLocation>
        <location evidence="1">Membrane</location>
        <topology evidence="1">Multi-pass membrane protein</topology>
    </subcellularLocation>
</comment>
<dbReference type="PANTHER" id="PTHR12316:SF17">
    <property type="entry name" value="NINJURIN C, ISOFORM D"/>
    <property type="match status" value="1"/>
</dbReference>
<keyword evidence="6 8" id="KW-0472">Membrane</keyword>
<dbReference type="InterPro" id="IPR007007">
    <property type="entry name" value="Ninjurin"/>
</dbReference>